<sequence length="61" mass="5815">MATGADAEDMASGVPKVRRALDPGAVDVGADAAGRRPAASRSLDPVLAGAADAAGILEAAA</sequence>
<name>A0ABV6C4W3_9ACTN</name>
<dbReference type="EMBL" id="JBHLYQ010000143">
    <property type="protein sequence ID" value="MFC0082726.1"/>
    <property type="molecule type" value="Genomic_DNA"/>
</dbReference>
<dbReference type="RefSeq" id="WP_377790354.1">
    <property type="nucleotide sequence ID" value="NZ_JBHLYQ010000143.1"/>
</dbReference>
<evidence type="ECO:0000256" key="1">
    <source>
        <dbReference type="SAM" id="MobiDB-lite"/>
    </source>
</evidence>
<evidence type="ECO:0000313" key="2">
    <source>
        <dbReference type="EMBL" id="MFC0082726.1"/>
    </source>
</evidence>
<protein>
    <submittedName>
        <fullName evidence="2">Uncharacterized protein</fullName>
    </submittedName>
</protein>
<dbReference type="Proteomes" id="UP001589788">
    <property type="component" value="Unassembled WGS sequence"/>
</dbReference>
<feature type="non-terminal residue" evidence="2">
    <location>
        <position position="61"/>
    </location>
</feature>
<organism evidence="2 3">
    <name type="scientific">Aciditerrimonas ferrireducens</name>
    <dbReference type="NCBI Taxonomy" id="667306"/>
    <lineage>
        <taxon>Bacteria</taxon>
        <taxon>Bacillati</taxon>
        <taxon>Actinomycetota</taxon>
        <taxon>Acidimicrobiia</taxon>
        <taxon>Acidimicrobiales</taxon>
        <taxon>Acidimicrobiaceae</taxon>
        <taxon>Aciditerrimonas</taxon>
    </lineage>
</organism>
<gene>
    <name evidence="2" type="ORF">ACFFRE_11345</name>
</gene>
<feature type="region of interest" description="Disordered" evidence="1">
    <location>
        <begin position="1"/>
        <end position="22"/>
    </location>
</feature>
<accession>A0ABV6C4W3</accession>
<proteinExistence type="predicted"/>
<comment type="caution">
    <text evidence="2">The sequence shown here is derived from an EMBL/GenBank/DDBJ whole genome shotgun (WGS) entry which is preliminary data.</text>
</comment>
<reference evidence="2 3" key="1">
    <citation type="submission" date="2024-09" db="EMBL/GenBank/DDBJ databases">
        <authorList>
            <person name="Sun Q."/>
            <person name="Mori K."/>
        </authorList>
    </citation>
    <scope>NUCLEOTIDE SEQUENCE [LARGE SCALE GENOMIC DNA]</scope>
    <source>
        <strain evidence="2 3">JCM 15389</strain>
    </source>
</reference>
<keyword evidence="3" id="KW-1185">Reference proteome</keyword>
<evidence type="ECO:0000313" key="3">
    <source>
        <dbReference type="Proteomes" id="UP001589788"/>
    </source>
</evidence>